<evidence type="ECO:0000259" key="1">
    <source>
        <dbReference type="PROSITE" id="PS51186"/>
    </source>
</evidence>
<dbReference type="GeneID" id="28830985"/>
<dbReference type="GO" id="GO:0016747">
    <property type="term" value="F:acyltransferase activity, transferring groups other than amino-acyl groups"/>
    <property type="evidence" value="ECO:0007669"/>
    <property type="project" value="InterPro"/>
</dbReference>
<dbReference type="Pfam" id="PF13673">
    <property type="entry name" value="Acetyltransf_10"/>
    <property type="match status" value="1"/>
</dbReference>
<reference evidence="2 3" key="1">
    <citation type="submission" date="2015-10" db="EMBL/GenBank/DDBJ databases">
        <title>Full genome of DAOMC 229536 Phialocephala scopiformis, a fungal endophyte of spruce producing the potent anti-insectan compound rugulosin.</title>
        <authorList>
            <consortium name="DOE Joint Genome Institute"/>
            <person name="Walker A.K."/>
            <person name="Frasz S.L."/>
            <person name="Seifert K.A."/>
            <person name="Miller J.D."/>
            <person name="Mondo S.J."/>
            <person name="Labutti K."/>
            <person name="Lipzen A."/>
            <person name="Dockter R."/>
            <person name="Kennedy M."/>
            <person name="Grigoriev I.V."/>
            <person name="Spatafora J.W."/>
        </authorList>
    </citation>
    <scope>NUCLEOTIDE SEQUENCE [LARGE SCALE GENOMIC DNA]</scope>
    <source>
        <strain evidence="2 3">CBS 120377</strain>
    </source>
</reference>
<dbReference type="RefSeq" id="XP_018068052.1">
    <property type="nucleotide sequence ID" value="XM_018221259.1"/>
</dbReference>
<feature type="domain" description="N-acetyltransferase" evidence="1">
    <location>
        <begin position="84"/>
        <end position="240"/>
    </location>
</feature>
<gene>
    <name evidence="2" type="ORF">LY89DRAFT_752829</name>
</gene>
<dbReference type="PROSITE" id="PS51186">
    <property type="entry name" value="GNAT"/>
    <property type="match status" value="1"/>
</dbReference>
<dbReference type="EMBL" id="KQ947421">
    <property type="protein sequence ID" value="KUJ13697.1"/>
    <property type="molecule type" value="Genomic_DNA"/>
</dbReference>
<dbReference type="InterPro" id="IPR016181">
    <property type="entry name" value="Acyl_CoA_acyltransferase"/>
</dbReference>
<accession>A0A194X1H3</accession>
<feature type="non-terminal residue" evidence="2">
    <location>
        <position position="1"/>
    </location>
</feature>
<dbReference type="PANTHER" id="PTHR42791:SF14">
    <property type="entry name" value="N-ACETYLTRANSFERASE DOMAIN-CONTAINING PROTEIN"/>
    <property type="match status" value="1"/>
</dbReference>
<sequence>VLYHVFLFSSRYPLLSEVCCSSLLFSSTTVIMTLTVEIPQTKEDFYRMGEIRSQAFGSEQFFIDILFPNHHTAAGRLLLRDRLLKIREMPSARFAMVRDTETGEIISQAEWHYYPKDSVGDIMDLSFVEGSEEEKAFATHILGTFQRKRREAIANTKVPLMLLDSLTTDPKYQKRGAGSMLVKWGLNIADSMNGEAYLEASEYGKPVYEKYGFVALESYKVPVPPHWGRKPDIEYTLMRRPVADK</sequence>
<dbReference type="OrthoDB" id="410198at2759"/>
<dbReference type="Gene3D" id="3.40.630.30">
    <property type="match status" value="1"/>
</dbReference>
<dbReference type="AlphaFoldDB" id="A0A194X1H3"/>
<dbReference type="SUPFAM" id="SSF55729">
    <property type="entry name" value="Acyl-CoA N-acyltransferases (Nat)"/>
    <property type="match status" value="1"/>
</dbReference>
<proteinExistence type="predicted"/>
<dbReference type="InParanoid" id="A0A194X1H3"/>
<evidence type="ECO:0000313" key="3">
    <source>
        <dbReference type="Proteomes" id="UP000070700"/>
    </source>
</evidence>
<name>A0A194X1H3_MOLSC</name>
<organism evidence="2 3">
    <name type="scientific">Mollisia scopiformis</name>
    <name type="common">Conifer needle endophyte fungus</name>
    <name type="synonym">Phialocephala scopiformis</name>
    <dbReference type="NCBI Taxonomy" id="149040"/>
    <lineage>
        <taxon>Eukaryota</taxon>
        <taxon>Fungi</taxon>
        <taxon>Dikarya</taxon>
        <taxon>Ascomycota</taxon>
        <taxon>Pezizomycotina</taxon>
        <taxon>Leotiomycetes</taxon>
        <taxon>Helotiales</taxon>
        <taxon>Mollisiaceae</taxon>
        <taxon>Mollisia</taxon>
    </lineage>
</organism>
<dbReference type="KEGG" id="psco:LY89DRAFT_752829"/>
<dbReference type="InterPro" id="IPR052523">
    <property type="entry name" value="Trichothecene_AcTrans"/>
</dbReference>
<evidence type="ECO:0000313" key="2">
    <source>
        <dbReference type="EMBL" id="KUJ13697.1"/>
    </source>
</evidence>
<keyword evidence="3" id="KW-1185">Reference proteome</keyword>
<protein>
    <recommendedName>
        <fullName evidence="1">N-acetyltransferase domain-containing protein</fullName>
    </recommendedName>
</protein>
<dbReference type="InterPro" id="IPR000182">
    <property type="entry name" value="GNAT_dom"/>
</dbReference>
<dbReference type="PANTHER" id="PTHR42791">
    <property type="entry name" value="GNAT FAMILY ACETYLTRANSFERASE"/>
    <property type="match status" value="1"/>
</dbReference>
<dbReference type="Proteomes" id="UP000070700">
    <property type="component" value="Unassembled WGS sequence"/>
</dbReference>